<dbReference type="InterPro" id="IPR029058">
    <property type="entry name" value="AB_hydrolase_fold"/>
</dbReference>
<dbReference type="Gene3D" id="3.40.50.1820">
    <property type="entry name" value="alpha/beta hydrolase"/>
    <property type="match status" value="1"/>
</dbReference>
<gene>
    <name evidence="2" type="ORF">SDC9_98053</name>
</gene>
<sequence length="308" mass="34424">MSGAGINKDMATILRDDPDAVLLLTGHSLGGAAATLFAERLVSMGIPKEKVPVITFGAPAIGNSAFAMAYGDKIDLLRIKTSHDPIPGGLQTFVGGFKQFGKEKVFNLSSRFADYQHPVSYYFDLAVKNYYEAYDRAIEAGILKEQPDKKITNKEPLVAIVVGAPRNIQSRPFTPNIKRFILDEYRTVLPSYIVLENNADLYDSTKYDLGQIAEDARTVGADYILILEIDSKRLAQEDKWYLSMNQAMFNIDGGLVSLSSYGRRLTYDQGVMQCTISNLEKCRNELKEKFDWIHTKIEQKQGANIEDN</sequence>
<dbReference type="InterPro" id="IPR051218">
    <property type="entry name" value="Sec_MonoDiacylglyc_Lipase"/>
</dbReference>
<dbReference type="CDD" id="cd00519">
    <property type="entry name" value="Lipase_3"/>
    <property type="match status" value="1"/>
</dbReference>
<dbReference type="PANTHER" id="PTHR45856">
    <property type="entry name" value="ALPHA/BETA-HYDROLASES SUPERFAMILY PROTEIN"/>
    <property type="match status" value="1"/>
</dbReference>
<feature type="domain" description="Fungal lipase-type" evidence="1">
    <location>
        <begin position="5"/>
        <end position="87"/>
    </location>
</feature>
<dbReference type="InterPro" id="IPR002921">
    <property type="entry name" value="Fungal_lipase-type"/>
</dbReference>
<name>A0A645ADM0_9ZZZZ</name>
<organism evidence="2">
    <name type="scientific">bioreactor metagenome</name>
    <dbReference type="NCBI Taxonomy" id="1076179"/>
    <lineage>
        <taxon>unclassified sequences</taxon>
        <taxon>metagenomes</taxon>
        <taxon>ecological metagenomes</taxon>
    </lineage>
</organism>
<comment type="caution">
    <text evidence="2">The sequence shown here is derived from an EMBL/GenBank/DDBJ whole genome shotgun (WGS) entry which is preliminary data.</text>
</comment>
<protein>
    <recommendedName>
        <fullName evidence="1">Fungal lipase-type domain-containing protein</fullName>
    </recommendedName>
</protein>
<dbReference type="PANTHER" id="PTHR45856:SF24">
    <property type="entry name" value="FUNGAL LIPASE-LIKE DOMAIN-CONTAINING PROTEIN"/>
    <property type="match status" value="1"/>
</dbReference>
<reference evidence="2" key="1">
    <citation type="submission" date="2019-08" db="EMBL/GenBank/DDBJ databases">
        <authorList>
            <person name="Kucharzyk K."/>
            <person name="Murdoch R.W."/>
            <person name="Higgins S."/>
            <person name="Loffler F."/>
        </authorList>
    </citation>
    <scope>NUCLEOTIDE SEQUENCE</scope>
</reference>
<proteinExistence type="predicted"/>
<evidence type="ECO:0000259" key="1">
    <source>
        <dbReference type="Pfam" id="PF01764"/>
    </source>
</evidence>
<dbReference type="Pfam" id="PF01764">
    <property type="entry name" value="Lipase_3"/>
    <property type="match status" value="1"/>
</dbReference>
<dbReference type="EMBL" id="VSSQ01013352">
    <property type="protein sequence ID" value="MPM51305.1"/>
    <property type="molecule type" value="Genomic_DNA"/>
</dbReference>
<evidence type="ECO:0000313" key="2">
    <source>
        <dbReference type="EMBL" id="MPM51305.1"/>
    </source>
</evidence>
<dbReference type="AlphaFoldDB" id="A0A645ADM0"/>
<accession>A0A645ADM0</accession>
<dbReference type="SUPFAM" id="SSF53474">
    <property type="entry name" value="alpha/beta-Hydrolases"/>
    <property type="match status" value="1"/>
</dbReference>
<dbReference type="GO" id="GO:0006629">
    <property type="term" value="P:lipid metabolic process"/>
    <property type="evidence" value="ECO:0007669"/>
    <property type="project" value="InterPro"/>
</dbReference>